<dbReference type="PANTHER" id="PTHR43592">
    <property type="entry name" value="CAAX AMINO TERMINAL PROTEASE"/>
    <property type="match status" value="1"/>
</dbReference>
<feature type="transmembrane region" description="Helical" evidence="1">
    <location>
        <begin position="23"/>
        <end position="54"/>
    </location>
</feature>
<organism evidence="3">
    <name type="scientific">hydrothermal vent metagenome</name>
    <dbReference type="NCBI Taxonomy" id="652676"/>
    <lineage>
        <taxon>unclassified sequences</taxon>
        <taxon>metagenomes</taxon>
        <taxon>ecological metagenomes</taxon>
    </lineage>
</organism>
<keyword evidence="1" id="KW-0472">Membrane</keyword>
<dbReference type="GO" id="GO:0004175">
    <property type="term" value="F:endopeptidase activity"/>
    <property type="evidence" value="ECO:0007669"/>
    <property type="project" value="UniProtKB-ARBA"/>
</dbReference>
<feature type="domain" description="CAAX prenyl protease 2/Lysostaphin resistance protein A-like" evidence="2">
    <location>
        <begin position="161"/>
        <end position="249"/>
    </location>
</feature>
<evidence type="ECO:0000259" key="2">
    <source>
        <dbReference type="Pfam" id="PF02517"/>
    </source>
</evidence>
<sequence length="264" mass="28039">MEAAAKFFIGDFKFEANTPWGGWAAFFMSISFFVFQIVITVAIGTGLVVALHGVEVFQGNTSASDVVSFINIGILTLLAGYILTYGFILFVGGLQGGTIGEALLLKPSVNFGTNVVIGLVALALFFLAFSFVVSTFFADDGVQSEAQMKEVFGLIGQSGFVWAGVAIIVVGAPFVEETIFRGFLLASLSKTRLGFWGGAVVSSALWASMHGYAASMAGGLFVFGMLLSWMVRRTGSIWVSILMHAIWNGGVTMAIFTAIKAVEV</sequence>
<proteinExistence type="predicted"/>
<dbReference type="PANTHER" id="PTHR43592:SF15">
    <property type="entry name" value="CAAX AMINO TERMINAL PROTEASE FAMILY PROTEIN"/>
    <property type="match status" value="1"/>
</dbReference>
<accession>A0A3B0SBT9</accession>
<reference evidence="3" key="1">
    <citation type="submission" date="2018-06" db="EMBL/GenBank/DDBJ databases">
        <authorList>
            <person name="Zhirakovskaya E."/>
        </authorList>
    </citation>
    <scope>NUCLEOTIDE SEQUENCE</scope>
</reference>
<keyword evidence="1" id="KW-0812">Transmembrane</keyword>
<feature type="transmembrane region" description="Helical" evidence="1">
    <location>
        <begin position="111"/>
        <end position="139"/>
    </location>
</feature>
<dbReference type="Pfam" id="PF02517">
    <property type="entry name" value="Rce1-like"/>
    <property type="match status" value="1"/>
</dbReference>
<feature type="transmembrane region" description="Helical" evidence="1">
    <location>
        <begin position="151"/>
        <end position="175"/>
    </location>
</feature>
<dbReference type="GO" id="GO:0080120">
    <property type="term" value="P:CAAX-box protein maturation"/>
    <property type="evidence" value="ECO:0007669"/>
    <property type="project" value="UniProtKB-ARBA"/>
</dbReference>
<dbReference type="EMBL" id="UOEC01000112">
    <property type="protein sequence ID" value="VAV93783.1"/>
    <property type="molecule type" value="Genomic_DNA"/>
</dbReference>
<evidence type="ECO:0000313" key="3">
    <source>
        <dbReference type="EMBL" id="VAV93783.1"/>
    </source>
</evidence>
<dbReference type="AlphaFoldDB" id="A0A3B0SBT9"/>
<evidence type="ECO:0000256" key="1">
    <source>
        <dbReference type="SAM" id="Phobius"/>
    </source>
</evidence>
<feature type="transmembrane region" description="Helical" evidence="1">
    <location>
        <begin position="66"/>
        <end position="91"/>
    </location>
</feature>
<dbReference type="InterPro" id="IPR003675">
    <property type="entry name" value="Rce1/LyrA-like_dom"/>
</dbReference>
<keyword evidence="1" id="KW-1133">Transmembrane helix</keyword>
<feature type="transmembrane region" description="Helical" evidence="1">
    <location>
        <begin position="195"/>
        <end position="223"/>
    </location>
</feature>
<protein>
    <recommendedName>
        <fullName evidence="2">CAAX prenyl protease 2/Lysostaphin resistance protein A-like domain-containing protein</fullName>
    </recommendedName>
</protein>
<name>A0A3B0SBT9_9ZZZZ</name>
<feature type="transmembrane region" description="Helical" evidence="1">
    <location>
        <begin position="235"/>
        <end position="259"/>
    </location>
</feature>
<gene>
    <name evidence="3" type="ORF">MNBD_ALPHA08-1269</name>
</gene>